<dbReference type="PANTHER" id="PTHR37323:SF1">
    <property type="entry name" value="L-ORNITHINE N(ALPHA)-ACYLTRANSFERASE"/>
    <property type="match status" value="1"/>
</dbReference>
<keyword evidence="4" id="KW-0443">Lipid metabolism</keyword>
<comment type="similarity">
    <text evidence="6">Belongs to the acetyltransferase family. OlsB subfamily.</text>
</comment>
<evidence type="ECO:0000313" key="11">
    <source>
        <dbReference type="EMBL" id="MBB3987640.1"/>
    </source>
</evidence>
<evidence type="ECO:0000256" key="7">
    <source>
        <dbReference type="ARBA" id="ARBA00039058"/>
    </source>
</evidence>
<evidence type="ECO:0000256" key="6">
    <source>
        <dbReference type="ARBA" id="ARBA00038095"/>
    </source>
</evidence>
<evidence type="ECO:0000256" key="2">
    <source>
        <dbReference type="ARBA" id="ARBA00022516"/>
    </source>
</evidence>
<evidence type="ECO:0000313" key="12">
    <source>
        <dbReference type="Proteomes" id="UP000541426"/>
    </source>
</evidence>
<organism evidence="11 12">
    <name type="scientific">Sagittula marina</name>
    <dbReference type="NCBI Taxonomy" id="943940"/>
    <lineage>
        <taxon>Bacteria</taxon>
        <taxon>Pseudomonadati</taxon>
        <taxon>Pseudomonadota</taxon>
        <taxon>Alphaproteobacteria</taxon>
        <taxon>Rhodobacterales</taxon>
        <taxon>Roseobacteraceae</taxon>
        <taxon>Sagittula</taxon>
    </lineage>
</organism>
<dbReference type="PANTHER" id="PTHR37323">
    <property type="entry name" value="GCN5-RELATED N-ACETYLTRANSFERASE"/>
    <property type="match status" value="1"/>
</dbReference>
<dbReference type="RefSeq" id="WP_183968924.1">
    <property type="nucleotide sequence ID" value="NZ_BAABBZ010000057.1"/>
</dbReference>
<keyword evidence="2" id="KW-0444">Lipid biosynthesis</keyword>
<name>A0A7W6DR19_9RHOB</name>
<evidence type="ECO:0000256" key="5">
    <source>
        <dbReference type="ARBA" id="ARBA00023315"/>
    </source>
</evidence>
<protein>
    <recommendedName>
        <fullName evidence="8">L-ornithine N(alpha)-acyltransferase</fullName>
        <ecNumber evidence="7">2.3.2.30</ecNumber>
    </recommendedName>
</protein>
<dbReference type="GO" id="GO:0043810">
    <property type="term" value="F:ornithine-acyl [acyl carrier protein] N-acyltransferase activity"/>
    <property type="evidence" value="ECO:0007669"/>
    <property type="project" value="UniProtKB-EC"/>
</dbReference>
<sequence length="258" mass="27798">MTGAGCVPGTIGFSGTEQAALPLVRGRYRARYAVSAEDMAAALELRARAFGRDVDAEPFDALCTHVLVEDLTLECVVCCCRLLPLASGADIGRSYAAQVYDLSLVAQMDGPMLELGRFCLHPDHRDPDILRLAWAAMTTLVDAGGVALLFGCASFAGTDPGRYAAAFDRLRERHLAPADRAPRPKAAEVHRFDALSAKDPGAALRQMPPLLRTYLTMGGWVSDHAVVDHEMNTLHVFVGVEISSIPEARKRLLRAVVG</sequence>
<reference evidence="11 12" key="1">
    <citation type="submission" date="2020-08" db="EMBL/GenBank/DDBJ databases">
        <title>Genomic Encyclopedia of Type Strains, Phase IV (KMG-IV): sequencing the most valuable type-strain genomes for metagenomic binning, comparative biology and taxonomic classification.</title>
        <authorList>
            <person name="Goeker M."/>
        </authorList>
    </citation>
    <scope>NUCLEOTIDE SEQUENCE [LARGE SCALE GENOMIC DNA]</scope>
    <source>
        <strain evidence="11 12">DSM 102235</strain>
    </source>
</reference>
<dbReference type="EMBL" id="JACIEJ010000011">
    <property type="protein sequence ID" value="MBB3987640.1"/>
    <property type="molecule type" value="Genomic_DNA"/>
</dbReference>
<gene>
    <name evidence="11" type="ORF">GGQ68_003987</name>
</gene>
<evidence type="ECO:0000256" key="10">
    <source>
        <dbReference type="ARBA" id="ARBA00047785"/>
    </source>
</evidence>
<comment type="pathway">
    <text evidence="1">Lipid metabolism.</text>
</comment>
<evidence type="ECO:0000256" key="4">
    <source>
        <dbReference type="ARBA" id="ARBA00023098"/>
    </source>
</evidence>
<dbReference type="Proteomes" id="UP000541426">
    <property type="component" value="Unassembled WGS sequence"/>
</dbReference>
<dbReference type="AlphaFoldDB" id="A0A7W6DR19"/>
<accession>A0A7W6DR19</accession>
<proteinExistence type="inferred from homology"/>
<comment type="caution">
    <text evidence="11">The sequence shown here is derived from an EMBL/GenBank/DDBJ whole genome shotgun (WGS) entry which is preliminary data.</text>
</comment>
<dbReference type="EC" id="2.3.2.30" evidence="7"/>
<keyword evidence="5" id="KW-0012">Acyltransferase</keyword>
<dbReference type="Gene3D" id="3.40.630.30">
    <property type="match status" value="1"/>
</dbReference>
<evidence type="ECO:0000256" key="9">
    <source>
        <dbReference type="ARBA" id="ARBA00045724"/>
    </source>
</evidence>
<dbReference type="InterPro" id="IPR052351">
    <property type="entry name" value="Ornithine_N-alpha-AT"/>
</dbReference>
<dbReference type="SUPFAM" id="SSF55729">
    <property type="entry name" value="Acyl-CoA N-acyltransferases (Nat)"/>
    <property type="match status" value="1"/>
</dbReference>
<evidence type="ECO:0000256" key="3">
    <source>
        <dbReference type="ARBA" id="ARBA00022679"/>
    </source>
</evidence>
<dbReference type="Pfam" id="PF13444">
    <property type="entry name" value="Acetyltransf_5"/>
    <property type="match status" value="1"/>
</dbReference>
<keyword evidence="3" id="KW-0808">Transferase</keyword>
<dbReference type="InterPro" id="IPR016181">
    <property type="entry name" value="Acyl_CoA_acyltransferase"/>
</dbReference>
<evidence type="ECO:0000256" key="8">
    <source>
        <dbReference type="ARBA" id="ARBA00039866"/>
    </source>
</evidence>
<comment type="function">
    <text evidence="9">Catalyzes the first step in the biosynthesis of ornithine lipids, which are phosphorus-free membrane lipids. Catalyzes the 3-hydroxyacyl-acyl carrier protein-dependent acylation of ornithine to form lyso-ornithine lipid (LOL).</text>
</comment>
<evidence type="ECO:0000256" key="1">
    <source>
        <dbReference type="ARBA" id="ARBA00005189"/>
    </source>
</evidence>
<comment type="catalytic activity">
    <reaction evidence="10">
        <text>a (3R)-hydroxyacyl-[ACP] + L-ornithine = a lyso-ornithine lipid + holo-[ACP] + H(+)</text>
        <dbReference type="Rhea" id="RHEA:20633"/>
        <dbReference type="Rhea" id="RHEA-COMP:9685"/>
        <dbReference type="Rhea" id="RHEA-COMP:9945"/>
        <dbReference type="ChEBI" id="CHEBI:15378"/>
        <dbReference type="ChEBI" id="CHEBI:46911"/>
        <dbReference type="ChEBI" id="CHEBI:64479"/>
        <dbReference type="ChEBI" id="CHEBI:78827"/>
        <dbReference type="ChEBI" id="CHEBI:138482"/>
        <dbReference type="EC" id="2.3.2.30"/>
    </reaction>
    <physiologicalReaction direction="left-to-right" evidence="10">
        <dbReference type="Rhea" id="RHEA:20634"/>
    </physiologicalReaction>
</comment>
<dbReference type="GO" id="GO:0006629">
    <property type="term" value="P:lipid metabolic process"/>
    <property type="evidence" value="ECO:0007669"/>
    <property type="project" value="UniProtKB-KW"/>
</dbReference>
<keyword evidence="12" id="KW-1185">Reference proteome</keyword>